<name>A0AAW1FLD5_ZOAVI</name>
<comment type="caution">
    <text evidence="1">The sequence shown here is derived from an EMBL/GenBank/DDBJ whole genome shotgun (WGS) entry which is preliminary data.</text>
</comment>
<dbReference type="EMBL" id="JBCEZU010000056">
    <property type="protein sequence ID" value="KAK9535418.1"/>
    <property type="molecule type" value="Genomic_DNA"/>
</dbReference>
<evidence type="ECO:0000313" key="1">
    <source>
        <dbReference type="EMBL" id="KAK9535418.1"/>
    </source>
</evidence>
<gene>
    <name evidence="1" type="ORF">VZT92_007801</name>
</gene>
<organism evidence="1 2">
    <name type="scientific">Zoarces viviparus</name>
    <name type="common">Viviparous eelpout</name>
    <name type="synonym">Blennius viviparus</name>
    <dbReference type="NCBI Taxonomy" id="48416"/>
    <lineage>
        <taxon>Eukaryota</taxon>
        <taxon>Metazoa</taxon>
        <taxon>Chordata</taxon>
        <taxon>Craniata</taxon>
        <taxon>Vertebrata</taxon>
        <taxon>Euteleostomi</taxon>
        <taxon>Actinopterygii</taxon>
        <taxon>Neopterygii</taxon>
        <taxon>Teleostei</taxon>
        <taxon>Neoteleostei</taxon>
        <taxon>Acanthomorphata</taxon>
        <taxon>Eupercaria</taxon>
        <taxon>Perciformes</taxon>
        <taxon>Cottioidei</taxon>
        <taxon>Zoarcales</taxon>
        <taxon>Zoarcidae</taxon>
        <taxon>Zoarcinae</taxon>
        <taxon>Zoarces</taxon>
    </lineage>
</organism>
<proteinExistence type="predicted"/>
<sequence>MHGKTHQIGQGQTEERVSAFAGIMTQSVSVKLLLSFIGQEVVPSDGLKTQEVDIGMPGIPALCFLYRDEKDLCIALCT</sequence>
<reference evidence="1 2" key="1">
    <citation type="journal article" date="2024" name="Genome Biol. Evol.">
        <title>Chromosome-level genome assembly of the viviparous eelpout Zoarces viviparus.</title>
        <authorList>
            <person name="Fuhrmann N."/>
            <person name="Brasseur M.V."/>
            <person name="Bakowski C.E."/>
            <person name="Podsiadlowski L."/>
            <person name="Prost S."/>
            <person name="Krehenwinkel H."/>
            <person name="Mayer C."/>
        </authorList>
    </citation>
    <scope>NUCLEOTIDE SEQUENCE [LARGE SCALE GENOMIC DNA]</scope>
    <source>
        <strain evidence="1">NO-MEL_2022_Ind0_liver</strain>
    </source>
</reference>
<keyword evidence="2" id="KW-1185">Reference proteome</keyword>
<accession>A0AAW1FLD5</accession>
<dbReference type="Proteomes" id="UP001488805">
    <property type="component" value="Unassembled WGS sequence"/>
</dbReference>
<dbReference type="AlphaFoldDB" id="A0AAW1FLD5"/>
<evidence type="ECO:0000313" key="2">
    <source>
        <dbReference type="Proteomes" id="UP001488805"/>
    </source>
</evidence>
<protein>
    <submittedName>
        <fullName evidence="1">Uncharacterized protein</fullName>
    </submittedName>
</protein>